<evidence type="ECO:0008006" key="5">
    <source>
        <dbReference type="Google" id="ProtNLM"/>
    </source>
</evidence>
<dbReference type="InterPro" id="IPR036282">
    <property type="entry name" value="Glutathione-S-Trfase_C_sf"/>
</dbReference>
<dbReference type="Gene3D" id="3.40.30.110">
    <property type="match status" value="2"/>
</dbReference>
<dbReference type="SUPFAM" id="SSF52833">
    <property type="entry name" value="Thioredoxin-like"/>
    <property type="match status" value="1"/>
</dbReference>
<evidence type="ECO:0000313" key="4">
    <source>
        <dbReference type="Proteomes" id="UP001271007"/>
    </source>
</evidence>
<sequence>MSQNQQHELVLFNFPESVFGRRIVRYLNLRNLNFSQIRVPPNMPRPILQERLGINYRRIPLMAIGRDVYIDTRLMLRKLETLYPEGRLGSSNSFEQGFEDMLEKFVIDGGPFVRTSGCIPVSAPFISDKVWMKDRFDGSGGMFTREMLVENRNWCISQLRLYFGMLEKILADGRDWILNGSRPGLAEVHAGWVYDWGLNMAGDMRDGSDESTADMRKVLNESEFPKVHPWVKRWREVTEQAESSNPGAGAMDEGTEKEDEVIERILNGQLCEPDELTFDKDDVLGLSQGQRVSISPVDFGFTHEDAGLLVGLTKDEVVIEVEVPGEANDKLRLHYPRINFKIKSVA</sequence>
<reference evidence="3" key="1">
    <citation type="submission" date="2023-04" db="EMBL/GenBank/DDBJ databases">
        <title>Black Yeasts Isolated from many extreme environments.</title>
        <authorList>
            <person name="Coleine C."/>
            <person name="Stajich J.E."/>
            <person name="Selbmann L."/>
        </authorList>
    </citation>
    <scope>NUCLEOTIDE SEQUENCE</scope>
    <source>
        <strain evidence="3">CCFEE 5312</strain>
    </source>
</reference>
<dbReference type="AlphaFoldDB" id="A0AAJ0GFR8"/>
<dbReference type="Proteomes" id="UP001271007">
    <property type="component" value="Unassembled WGS sequence"/>
</dbReference>
<evidence type="ECO:0000313" key="3">
    <source>
        <dbReference type="EMBL" id="KAK3056643.1"/>
    </source>
</evidence>
<keyword evidence="4" id="KW-1185">Reference proteome</keyword>
<comment type="caution">
    <text evidence="3">The sequence shown here is derived from an EMBL/GenBank/DDBJ whole genome shotgun (WGS) entry which is preliminary data.</text>
</comment>
<name>A0AAJ0GFR8_9PEZI</name>
<dbReference type="SUPFAM" id="SSF47616">
    <property type="entry name" value="GST C-terminal domain-like"/>
    <property type="match status" value="1"/>
</dbReference>
<protein>
    <recommendedName>
        <fullName evidence="5">GST N-terminal domain-containing protein</fullName>
    </recommendedName>
</protein>
<feature type="domain" description="DUF7962" evidence="2">
    <location>
        <begin position="117"/>
        <end position="242"/>
    </location>
</feature>
<organism evidence="3 4">
    <name type="scientific">Extremus antarcticus</name>
    <dbReference type="NCBI Taxonomy" id="702011"/>
    <lineage>
        <taxon>Eukaryota</taxon>
        <taxon>Fungi</taxon>
        <taxon>Dikarya</taxon>
        <taxon>Ascomycota</taxon>
        <taxon>Pezizomycotina</taxon>
        <taxon>Dothideomycetes</taxon>
        <taxon>Dothideomycetidae</taxon>
        <taxon>Mycosphaerellales</taxon>
        <taxon>Extremaceae</taxon>
        <taxon>Extremus</taxon>
    </lineage>
</organism>
<feature type="domain" description="GST N-terminal" evidence="1">
    <location>
        <begin position="11"/>
        <end position="85"/>
    </location>
</feature>
<dbReference type="Pfam" id="PF13417">
    <property type="entry name" value="GST_N_3"/>
    <property type="match status" value="1"/>
</dbReference>
<dbReference type="Pfam" id="PF25907">
    <property type="entry name" value="DUF7962"/>
    <property type="match status" value="1"/>
</dbReference>
<dbReference type="InterPro" id="IPR058268">
    <property type="entry name" value="DUF7962"/>
</dbReference>
<evidence type="ECO:0000259" key="1">
    <source>
        <dbReference type="Pfam" id="PF13417"/>
    </source>
</evidence>
<accession>A0AAJ0GFR8</accession>
<proteinExistence type="predicted"/>
<dbReference type="InterPro" id="IPR004045">
    <property type="entry name" value="Glutathione_S-Trfase_N"/>
</dbReference>
<evidence type="ECO:0000259" key="2">
    <source>
        <dbReference type="Pfam" id="PF25907"/>
    </source>
</evidence>
<dbReference type="EMBL" id="JAWDJX010000005">
    <property type="protein sequence ID" value="KAK3056643.1"/>
    <property type="molecule type" value="Genomic_DNA"/>
</dbReference>
<gene>
    <name evidence="3" type="ORF">LTR09_002436</name>
</gene>
<dbReference type="InterPro" id="IPR036249">
    <property type="entry name" value="Thioredoxin-like_sf"/>
</dbReference>